<comment type="caution">
    <text evidence="1">The sequence shown here is derived from an EMBL/GenBank/DDBJ whole genome shotgun (WGS) entry which is preliminary data.</text>
</comment>
<accession>A0A645G3X5</accession>
<proteinExistence type="predicted"/>
<organism evidence="1">
    <name type="scientific">bioreactor metagenome</name>
    <dbReference type="NCBI Taxonomy" id="1076179"/>
    <lineage>
        <taxon>unclassified sequences</taxon>
        <taxon>metagenomes</taxon>
        <taxon>ecological metagenomes</taxon>
    </lineage>
</organism>
<evidence type="ECO:0000313" key="1">
    <source>
        <dbReference type="EMBL" id="MPN21607.1"/>
    </source>
</evidence>
<sequence length="163" mass="18776">MSLYEHKGCLCHDAIKHLSDAAKQRLRLVCSPWEVKQWTEELRQWTDAAYLLDMIALCPKHYCTSAVCARLDALDEGWVQKLDDRTVKSMIDIISSNRAEEKFDLAHIASALKQIYRQGRAKNAIASLRGRTVAHDDASSMERRDRSCHEDRGYTYFELDESL</sequence>
<name>A0A645G3X5_9ZZZZ</name>
<gene>
    <name evidence="1" type="ORF">SDC9_168987</name>
</gene>
<dbReference type="EMBL" id="VSSQ01069621">
    <property type="protein sequence ID" value="MPN21607.1"/>
    <property type="molecule type" value="Genomic_DNA"/>
</dbReference>
<reference evidence="1" key="1">
    <citation type="submission" date="2019-08" db="EMBL/GenBank/DDBJ databases">
        <authorList>
            <person name="Kucharzyk K."/>
            <person name="Murdoch R.W."/>
            <person name="Higgins S."/>
            <person name="Loffler F."/>
        </authorList>
    </citation>
    <scope>NUCLEOTIDE SEQUENCE</scope>
</reference>
<dbReference type="AlphaFoldDB" id="A0A645G3X5"/>
<protein>
    <submittedName>
        <fullName evidence="1">Uncharacterized protein</fullName>
    </submittedName>
</protein>